<feature type="region of interest" description="Disordered" evidence="1">
    <location>
        <begin position="110"/>
        <end position="140"/>
    </location>
</feature>
<organism evidence="2 3">
    <name type="scientific">Rhamnella rubrinervis</name>
    <dbReference type="NCBI Taxonomy" id="2594499"/>
    <lineage>
        <taxon>Eukaryota</taxon>
        <taxon>Viridiplantae</taxon>
        <taxon>Streptophyta</taxon>
        <taxon>Embryophyta</taxon>
        <taxon>Tracheophyta</taxon>
        <taxon>Spermatophyta</taxon>
        <taxon>Magnoliopsida</taxon>
        <taxon>eudicotyledons</taxon>
        <taxon>Gunneridae</taxon>
        <taxon>Pentapetalae</taxon>
        <taxon>rosids</taxon>
        <taxon>fabids</taxon>
        <taxon>Rosales</taxon>
        <taxon>Rhamnaceae</taxon>
        <taxon>rhamnoid group</taxon>
        <taxon>Rhamneae</taxon>
        <taxon>Rhamnella</taxon>
    </lineage>
</organism>
<feature type="compositionally biased region" description="Basic and acidic residues" evidence="1">
    <location>
        <begin position="110"/>
        <end position="128"/>
    </location>
</feature>
<feature type="region of interest" description="Disordered" evidence="1">
    <location>
        <begin position="1"/>
        <end position="69"/>
    </location>
</feature>
<reference evidence="2" key="1">
    <citation type="submission" date="2020-03" db="EMBL/GenBank/DDBJ databases">
        <title>A high-quality chromosome-level genome assembly of a woody plant with both climbing and erect habits, Rhamnella rubrinervis.</title>
        <authorList>
            <person name="Lu Z."/>
            <person name="Yang Y."/>
            <person name="Zhu X."/>
            <person name="Sun Y."/>
        </authorList>
    </citation>
    <scope>NUCLEOTIDE SEQUENCE</scope>
    <source>
        <strain evidence="2">BYM</strain>
        <tissue evidence="2">Leaf</tissue>
    </source>
</reference>
<dbReference type="Proteomes" id="UP000796880">
    <property type="component" value="Unassembled WGS sequence"/>
</dbReference>
<keyword evidence="3" id="KW-1185">Reference proteome</keyword>
<dbReference type="AlphaFoldDB" id="A0A8K0ME49"/>
<gene>
    <name evidence="2" type="ORF">FNV43_RR16967</name>
</gene>
<evidence type="ECO:0000313" key="3">
    <source>
        <dbReference type="Proteomes" id="UP000796880"/>
    </source>
</evidence>
<protein>
    <submittedName>
        <fullName evidence="2">Uncharacterized protein</fullName>
    </submittedName>
</protein>
<comment type="caution">
    <text evidence="2">The sequence shown here is derived from an EMBL/GenBank/DDBJ whole genome shotgun (WGS) entry which is preliminary data.</text>
</comment>
<accession>A0A8K0ME49</accession>
<evidence type="ECO:0000256" key="1">
    <source>
        <dbReference type="SAM" id="MobiDB-lite"/>
    </source>
</evidence>
<name>A0A8K0ME49_9ROSA</name>
<dbReference type="EMBL" id="VOIH02000007">
    <property type="protein sequence ID" value="KAF3443046.1"/>
    <property type="molecule type" value="Genomic_DNA"/>
</dbReference>
<sequence length="140" mass="15194">MEKRKDTEDEAAATKGEALKTEADEEEPKEAEDGASSSSKNTHAGFRFAKIQKSPAKTHLLRSKSTENLGEMEEKEVGVYGWCTGQAVRNGGQVGGDGCVREGEKVFRSGLEKNTEKKRGEKEEKGTHAPDMAFSGGRIC</sequence>
<evidence type="ECO:0000313" key="2">
    <source>
        <dbReference type="EMBL" id="KAF3443046.1"/>
    </source>
</evidence>
<proteinExistence type="predicted"/>